<comment type="caution">
    <text evidence="5">The sequence shown here is derived from an EMBL/GenBank/DDBJ whole genome shotgun (WGS) entry which is preliminary data.</text>
</comment>
<dbReference type="PANTHER" id="PTHR30570">
    <property type="entry name" value="PERIPLASMIC PHOSPHATE BINDING COMPONENT OF PHOSPHATE ABC TRANSPORTER"/>
    <property type="match status" value="1"/>
</dbReference>
<organism evidence="5 6">
    <name type="scientific">Hassallia byssoidea VB512170</name>
    <dbReference type="NCBI Taxonomy" id="1304833"/>
    <lineage>
        <taxon>Bacteria</taxon>
        <taxon>Bacillati</taxon>
        <taxon>Cyanobacteriota</taxon>
        <taxon>Cyanophyceae</taxon>
        <taxon>Nostocales</taxon>
        <taxon>Tolypothrichaceae</taxon>
        <taxon>Hassallia</taxon>
    </lineage>
</organism>
<dbReference type="InterPro" id="IPR032585">
    <property type="entry name" value="DUF4912"/>
</dbReference>
<feature type="domain" description="PBP" evidence="4">
    <location>
        <begin position="53"/>
        <end position="278"/>
    </location>
</feature>
<evidence type="ECO:0000256" key="3">
    <source>
        <dbReference type="SAM" id="SignalP"/>
    </source>
</evidence>
<feature type="chain" id="PRO_5032821959" evidence="3">
    <location>
        <begin position="25"/>
        <end position="1336"/>
    </location>
</feature>
<dbReference type="InterPro" id="IPR024370">
    <property type="entry name" value="PBP_domain"/>
</dbReference>
<evidence type="ECO:0000256" key="1">
    <source>
        <dbReference type="ARBA" id="ARBA00022729"/>
    </source>
</evidence>
<dbReference type="Pfam" id="PF16258">
    <property type="entry name" value="DUF4912"/>
    <property type="match status" value="1"/>
</dbReference>
<feature type="signal peptide" evidence="3">
    <location>
        <begin position="1"/>
        <end position="24"/>
    </location>
</feature>
<gene>
    <name evidence="5" type="ORF">PI95_031295</name>
</gene>
<sequence>MWQKEKKDNSIVSLALLLALTSPAVTLFAPNCVQAQKATEDPSFPLPQTVENGTTVRIDGSRSMTAINQSLKESFEKQFSGTKVELAANGTDSALKALQDGKIDIATIGRGLTPEEKAQGLEQVRVRREKIAIVVGASNPFKGSLTSKQFAKIFRGEITDWSELGGPDGKIRFIDRPSTSDTRESLRDYPVFKTNKFATGSTATQLADDNTAEVVKQLGKDGISYVMANQISKLEGVRAVKLHNTLPDDPRYPFSQPFVYVYKKNPSLGIAGFLGFATAKPGIQAVEQARTTEANAIATSLLQTIPPNPIASPTTAPAENATSPLGETTNPTTANQNNSPVPVPATTQNVANERISPWWWLLTLPVIGGLLLWLLGKRRSKPQPTDNVIELPQQPLEETIPTAALGASVTPPVSEALSDNHLLRAYAQTQSGAVENTTPSDIEVTNTADNLAEDTTSPVSNITSGGSAALAGVAPVGIGTSFWSPTSETVEDEPTEIRNNTETLSPNSQVVSNAEAPVTETTIQPADAAIPTAEALPPARLNTSVGDTVAAGKSILGSPLTGTQREVIAQTPESNDLEEDVWDIETPPTEVTTPKLQYSTTVDASATEVRDSLPLASDVNIEAPTTEITAVETPPTEVTNSLPLPSDVESEVNTEVPTTEVRNSLDLASNPEASVIEITPKSAQIPTVETPFTEITASFPEQPDVSELVYDEDVEKSTREITDSFPELASDEDDWDMEFAQDETEVQPPAQQFNWLQNITSAGGAVAAGSGAVLWSRSHRGSQTEATNQTAQTNDADEDFWDIETPAIESPEVLELTSNVEAPPTKSPDVPEVASNQVETLTTQITDSLPELPDVPELASDEDDWDMEFAAEVTEQPAQSNWLENITSAGNAVAESGAQLWSRLSGKAQRETSDYTTEVSDINEDFWNIETPVKQLDVGEAVLNAELPTVEITPATQQLDVPEAVLNAQLPTVKVTPTPQQPDVGEAVLDAQLPTVEVIPAMPELPDVPEAALDVVADAAEEDLSAESNWLENITSADDATLEDDVSSDLFDMGETTSLNSPESSETPAEVTDASLELPADIVPIDEDINETVSDVPEPAQNVTEPSPIDLAGGVAFMGAGAGAGAWSLIYNITENTDISGNEDIVSEEKDVESSIAIAPRTAKWAYVSWNVNDSQKKAVQQEGVCQLALRLYDVTNIDFSYQTPTLVQQYECEEVTHDRYVAIPASDRDYMAEIGYLINSDRWFLLARSATVRVYNRPQADFWFQADAELIIHGATEPGATVTIDGHSIKLKPDGTFHLRVPFTDSLIDYLMTAVTTDGQQTRIIHKKFFQQSQE</sequence>
<feature type="region of interest" description="Disordered" evidence="2">
    <location>
        <begin position="632"/>
        <end position="651"/>
    </location>
</feature>
<dbReference type="Gene3D" id="3.40.190.10">
    <property type="entry name" value="Periplasmic binding protein-like II"/>
    <property type="match status" value="2"/>
</dbReference>
<feature type="region of interest" description="Disordered" evidence="2">
    <location>
        <begin position="1051"/>
        <end position="1071"/>
    </location>
</feature>
<dbReference type="RefSeq" id="WP_052324628.1">
    <property type="nucleotide sequence ID" value="NZ_JTCM02000137.1"/>
</dbReference>
<dbReference type="InterPro" id="IPR050811">
    <property type="entry name" value="Phosphate_ABC_transporter"/>
</dbReference>
<dbReference type="EMBL" id="JTCM02000137">
    <property type="protein sequence ID" value="NEU76867.1"/>
    <property type="molecule type" value="Genomic_DNA"/>
</dbReference>
<dbReference type="PANTHER" id="PTHR30570:SF1">
    <property type="entry name" value="PHOSPHATE-BINDING PROTEIN PSTS"/>
    <property type="match status" value="1"/>
</dbReference>
<proteinExistence type="predicted"/>
<feature type="compositionally biased region" description="Polar residues" evidence="2">
    <location>
        <begin position="1055"/>
        <end position="1067"/>
    </location>
</feature>
<dbReference type="Pfam" id="PF12849">
    <property type="entry name" value="PBP_like_2"/>
    <property type="match status" value="1"/>
</dbReference>
<protein>
    <submittedName>
        <fullName evidence="5">DUF4912 domain-containing protein</fullName>
    </submittedName>
</protein>
<reference evidence="5 6" key="1">
    <citation type="journal article" date="2015" name="Genome Announc.">
        <title>Draft Genome Sequence of Cyanobacterium Hassallia byssoidea Strain VB512170, Isolated from Monuments in India.</title>
        <authorList>
            <person name="Singh D."/>
            <person name="Chandrababunaidu M.M."/>
            <person name="Panda A."/>
            <person name="Sen D."/>
            <person name="Bhattacharyya S."/>
            <person name="Adhikary S.P."/>
            <person name="Tripathy S."/>
        </authorList>
    </citation>
    <scope>NUCLEOTIDE SEQUENCE [LARGE SCALE GENOMIC DNA]</scope>
    <source>
        <strain evidence="5 6">VB512170</strain>
    </source>
</reference>
<feature type="region of interest" description="Disordered" evidence="2">
    <location>
        <begin position="306"/>
        <end position="343"/>
    </location>
</feature>
<keyword evidence="6" id="KW-1185">Reference proteome</keyword>
<evidence type="ECO:0000313" key="6">
    <source>
        <dbReference type="Proteomes" id="UP000031549"/>
    </source>
</evidence>
<accession>A0A846HH78</accession>
<name>A0A846HH78_9CYAN</name>
<evidence type="ECO:0000256" key="2">
    <source>
        <dbReference type="SAM" id="MobiDB-lite"/>
    </source>
</evidence>
<dbReference type="SUPFAM" id="SSF53850">
    <property type="entry name" value="Periplasmic binding protein-like II"/>
    <property type="match status" value="1"/>
</dbReference>
<evidence type="ECO:0000259" key="4">
    <source>
        <dbReference type="Pfam" id="PF12849"/>
    </source>
</evidence>
<keyword evidence="1 3" id="KW-0732">Signal</keyword>
<evidence type="ECO:0000313" key="5">
    <source>
        <dbReference type="EMBL" id="NEU76867.1"/>
    </source>
</evidence>
<dbReference type="Proteomes" id="UP000031549">
    <property type="component" value="Unassembled WGS sequence"/>
</dbReference>